<comment type="caution">
    <text evidence="4">The sequence shown here is derived from an EMBL/GenBank/DDBJ whole genome shotgun (WGS) entry which is preliminary data.</text>
</comment>
<dbReference type="OrthoDB" id="74764at2759"/>
<dbReference type="InParanoid" id="K1VZS9"/>
<dbReference type="PANTHER" id="PTHR43662">
    <property type="match status" value="1"/>
</dbReference>
<dbReference type="HOGENOM" id="CLU_023753_0_0_1"/>
<dbReference type="Proteomes" id="UP000006757">
    <property type="component" value="Unassembled WGS sequence"/>
</dbReference>
<feature type="compositionally biased region" description="Low complexity" evidence="1">
    <location>
        <begin position="590"/>
        <end position="658"/>
    </location>
</feature>
<feature type="compositionally biased region" description="Low complexity" evidence="1">
    <location>
        <begin position="681"/>
        <end position="691"/>
    </location>
</feature>
<feature type="compositionally biased region" description="Basic residues" evidence="1">
    <location>
        <begin position="692"/>
        <end position="716"/>
    </location>
</feature>
<keyword evidence="5" id="KW-1185">Reference proteome</keyword>
<evidence type="ECO:0000259" key="3">
    <source>
        <dbReference type="Pfam" id="PF09362"/>
    </source>
</evidence>
<evidence type="ECO:0000256" key="2">
    <source>
        <dbReference type="SAM" id="SignalP"/>
    </source>
</evidence>
<keyword evidence="2" id="KW-0732">Signal</keyword>
<dbReference type="eggNOG" id="KOG4157">
    <property type="taxonomic scope" value="Eukaryota"/>
</dbReference>
<feature type="region of interest" description="Disordered" evidence="1">
    <location>
        <begin position="536"/>
        <end position="716"/>
    </location>
</feature>
<gene>
    <name evidence="4" type="ORF">A1Q2_00606</name>
</gene>
<reference evidence="4 5" key="1">
    <citation type="journal article" date="2012" name="Eukaryot. Cell">
        <title>Genome sequence of the Trichosporon asahii environmental strain CBS 8904.</title>
        <authorList>
            <person name="Yang R.Y."/>
            <person name="Li H.T."/>
            <person name="Zhu H."/>
            <person name="Zhou G.P."/>
            <person name="Wang M."/>
            <person name="Wang L."/>
        </authorList>
    </citation>
    <scope>NUCLEOTIDE SEQUENCE [LARGE SCALE GENOMIC DNA]</scope>
    <source>
        <strain evidence="4 5">CBS 8904</strain>
    </source>
</reference>
<dbReference type="InterPro" id="IPR018535">
    <property type="entry name" value="DUF1996"/>
</dbReference>
<dbReference type="Pfam" id="PF09362">
    <property type="entry name" value="DUF1996"/>
    <property type="match status" value="1"/>
</dbReference>
<dbReference type="PANTHER" id="PTHR43662:SF3">
    <property type="entry name" value="DOMAIN PROTEIN, PUTATIVE (AFU_ORTHOLOGUE AFUA_6G11970)-RELATED"/>
    <property type="match status" value="1"/>
</dbReference>
<dbReference type="AlphaFoldDB" id="K1VZS9"/>
<proteinExistence type="predicted"/>
<sequence length="716" mass="75675">MFKAAILGALLAAAGVSAVDNQGEVSFVLGDTSTLLYSRMDPLVNPGEVSGHMHQILGASNFRDVLSTPDEMQRAHCSSTKVQADKSNYWTPTLYFMWPNGTYTPLTSGTRIYYDLRPSDGGQKVTPFPKGLRMLSGLAMFRDEGAEQSQGVRISYNRDPNPTPKFMPRKYAKAPNQVIMSIFFPRCGLPDQRLDSEDHFSHMAHPVSGNLNEYNVASDKCPDTHPIMYPKVLIETLFELTDEMKKQWNPNDSNFILSNGDVTGVTYHGDFINGWDTDVLQAVIDQDCRVGDSLEKCHAFDGLLDKDTRFQCRYQGQILDEDIGFLKPLSSLPGCNPKWNWEDGPAKPTNCPENKPKPGYVNPQYQLNFFYRQHIPISMQGSGVDPTTIGLGDCASASRGYGCNVTPWGTMDIQNSNEIKPVDQPMQINAPASAEMPADLPMELGTAEHPTVNGMFDTTEFRGLTADRPVDLAQATKGAGDGHYEAENACERQAKLLLPCGQFQRKVGIFGNSTEFRTGGGEDKPVDTGAKAKAATSSAASGFNALPTGNTTDSPASTEPNLGNNFIADNDATLYNADAPMDLEPDAPDSSASVSGSASASGSVSPSASASASASASGSAAASASGSAASGSASVSSVAPSGSASAAPSASGSSASSAINSSEPTASSAASSAVYSGGPTSASSASAAPQKTGKKGKKCRAGAKKHRRSRLRLASH</sequence>
<feature type="signal peptide" evidence="2">
    <location>
        <begin position="1"/>
        <end position="18"/>
    </location>
</feature>
<evidence type="ECO:0000256" key="1">
    <source>
        <dbReference type="SAM" id="MobiDB-lite"/>
    </source>
</evidence>
<dbReference type="STRING" id="1220162.K1VZS9"/>
<evidence type="ECO:0000313" key="5">
    <source>
        <dbReference type="Proteomes" id="UP000006757"/>
    </source>
</evidence>
<evidence type="ECO:0000313" key="4">
    <source>
        <dbReference type="EMBL" id="EKD05062.1"/>
    </source>
</evidence>
<organism evidence="4 5">
    <name type="scientific">Trichosporon asahii var. asahii (strain CBS 8904)</name>
    <name type="common">Yeast</name>
    <dbReference type="NCBI Taxonomy" id="1220162"/>
    <lineage>
        <taxon>Eukaryota</taxon>
        <taxon>Fungi</taxon>
        <taxon>Dikarya</taxon>
        <taxon>Basidiomycota</taxon>
        <taxon>Agaricomycotina</taxon>
        <taxon>Tremellomycetes</taxon>
        <taxon>Trichosporonales</taxon>
        <taxon>Trichosporonaceae</taxon>
        <taxon>Trichosporon</taxon>
    </lineage>
</organism>
<feature type="chain" id="PRO_5003854477" description="DUF1996 domain-containing protein" evidence="2">
    <location>
        <begin position="19"/>
        <end position="716"/>
    </location>
</feature>
<name>K1VZS9_TRIAC</name>
<feature type="domain" description="DUF1996" evidence="3">
    <location>
        <begin position="41"/>
        <end position="275"/>
    </location>
</feature>
<dbReference type="EMBL" id="AMBO01000146">
    <property type="protein sequence ID" value="EKD05062.1"/>
    <property type="molecule type" value="Genomic_DNA"/>
</dbReference>
<protein>
    <recommendedName>
        <fullName evidence="3">DUF1996 domain-containing protein</fullName>
    </recommendedName>
</protein>
<accession>K1VZS9</accession>
<feature type="compositionally biased region" description="Polar residues" evidence="1">
    <location>
        <begin position="547"/>
        <end position="564"/>
    </location>
</feature>